<feature type="domain" description="PAS" evidence="7">
    <location>
        <begin position="237"/>
        <end position="307"/>
    </location>
</feature>
<accession>A0A1I4FET6</accession>
<dbReference type="PROSITE" id="PS50112">
    <property type="entry name" value="PAS"/>
    <property type="match status" value="1"/>
</dbReference>
<dbReference type="InterPro" id="IPR000700">
    <property type="entry name" value="PAS-assoc_C"/>
</dbReference>
<dbReference type="InterPro" id="IPR001610">
    <property type="entry name" value="PAC"/>
</dbReference>
<feature type="domain" description="PAC" evidence="8">
    <location>
        <begin position="311"/>
        <end position="363"/>
    </location>
</feature>
<dbReference type="PANTHER" id="PTHR43304">
    <property type="entry name" value="PHYTOCHROME-LIKE PROTEIN CPH1"/>
    <property type="match status" value="1"/>
</dbReference>
<dbReference type="Gene3D" id="3.30.450.20">
    <property type="entry name" value="PAS domain"/>
    <property type="match status" value="3"/>
</dbReference>
<proteinExistence type="predicted"/>
<dbReference type="InterPro" id="IPR036097">
    <property type="entry name" value="HisK_dim/P_sf"/>
</dbReference>
<feature type="domain" description="PAC" evidence="8">
    <location>
        <begin position="182"/>
        <end position="236"/>
    </location>
</feature>
<evidence type="ECO:0000256" key="5">
    <source>
        <dbReference type="ARBA" id="ARBA00022777"/>
    </source>
</evidence>
<dbReference type="Gene3D" id="2.10.70.100">
    <property type="match status" value="1"/>
</dbReference>
<dbReference type="InterPro" id="IPR003661">
    <property type="entry name" value="HisK_dim/P_dom"/>
</dbReference>
<evidence type="ECO:0000259" key="8">
    <source>
        <dbReference type="PROSITE" id="PS50113"/>
    </source>
</evidence>
<dbReference type="InterPro" id="IPR004358">
    <property type="entry name" value="Sig_transdc_His_kin-like_C"/>
</dbReference>
<dbReference type="SUPFAM" id="SSF55874">
    <property type="entry name" value="ATPase domain of HSP90 chaperone/DNA topoisomerase II/histidine kinase"/>
    <property type="match status" value="1"/>
</dbReference>
<dbReference type="InterPro" id="IPR052162">
    <property type="entry name" value="Sensor_kinase/Photoreceptor"/>
</dbReference>
<dbReference type="NCBIfam" id="TIGR00229">
    <property type="entry name" value="sensory_box"/>
    <property type="match status" value="3"/>
</dbReference>
<organism evidence="9 10">
    <name type="scientific">Loktanella salsilacus</name>
    <dbReference type="NCBI Taxonomy" id="195913"/>
    <lineage>
        <taxon>Bacteria</taxon>
        <taxon>Pseudomonadati</taxon>
        <taxon>Pseudomonadota</taxon>
        <taxon>Alphaproteobacteria</taxon>
        <taxon>Rhodobacterales</taxon>
        <taxon>Roseobacteraceae</taxon>
        <taxon>Loktanella</taxon>
    </lineage>
</organism>
<keyword evidence="4" id="KW-0808">Transferase</keyword>
<dbReference type="InterPro" id="IPR036890">
    <property type="entry name" value="HATPase_C_sf"/>
</dbReference>
<evidence type="ECO:0000256" key="4">
    <source>
        <dbReference type="ARBA" id="ARBA00022679"/>
    </source>
</evidence>
<dbReference type="InterPro" id="IPR003594">
    <property type="entry name" value="HATPase_dom"/>
</dbReference>
<evidence type="ECO:0000313" key="9">
    <source>
        <dbReference type="EMBL" id="SFL15983.1"/>
    </source>
</evidence>
<dbReference type="Gene3D" id="3.30.565.10">
    <property type="entry name" value="Histidine kinase-like ATPase, C-terminal domain"/>
    <property type="match status" value="1"/>
</dbReference>
<dbReference type="AlphaFoldDB" id="A0A1I4FET6"/>
<dbReference type="PROSITE" id="PS50109">
    <property type="entry name" value="HIS_KIN"/>
    <property type="match status" value="1"/>
</dbReference>
<dbReference type="PRINTS" id="PR00344">
    <property type="entry name" value="BCTRLSENSOR"/>
</dbReference>
<dbReference type="SMART" id="SM00388">
    <property type="entry name" value="HisKA"/>
    <property type="match status" value="1"/>
</dbReference>
<dbReference type="EMBL" id="FOTF01000009">
    <property type="protein sequence ID" value="SFL15983.1"/>
    <property type="molecule type" value="Genomic_DNA"/>
</dbReference>
<dbReference type="Pfam" id="PF08447">
    <property type="entry name" value="PAS_3"/>
    <property type="match status" value="2"/>
</dbReference>
<dbReference type="InterPro" id="IPR035965">
    <property type="entry name" value="PAS-like_dom_sf"/>
</dbReference>
<dbReference type="InterPro" id="IPR005467">
    <property type="entry name" value="His_kinase_dom"/>
</dbReference>
<keyword evidence="3" id="KW-0597">Phosphoprotein</keyword>
<keyword evidence="5" id="KW-0418">Kinase</keyword>
<comment type="catalytic activity">
    <reaction evidence="1">
        <text>ATP + protein L-histidine = ADP + protein N-phospho-L-histidine.</text>
        <dbReference type="EC" id="2.7.13.3"/>
    </reaction>
</comment>
<evidence type="ECO:0000313" key="10">
    <source>
        <dbReference type="Proteomes" id="UP000199550"/>
    </source>
</evidence>
<dbReference type="EC" id="2.7.13.3" evidence="2"/>
<evidence type="ECO:0000259" key="7">
    <source>
        <dbReference type="PROSITE" id="PS50112"/>
    </source>
</evidence>
<evidence type="ECO:0000256" key="2">
    <source>
        <dbReference type="ARBA" id="ARBA00012438"/>
    </source>
</evidence>
<dbReference type="PROSITE" id="PS50113">
    <property type="entry name" value="PAC"/>
    <property type="match status" value="2"/>
</dbReference>
<dbReference type="SUPFAM" id="SSF55785">
    <property type="entry name" value="PYP-like sensor domain (PAS domain)"/>
    <property type="match status" value="3"/>
</dbReference>
<evidence type="ECO:0000259" key="6">
    <source>
        <dbReference type="PROSITE" id="PS50109"/>
    </source>
</evidence>
<reference evidence="9 10" key="1">
    <citation type="submission" date="2016-10" db="EMBL/GenBank/DDBJ databases">
        <authorList>
            <person name="de Groot N.N."/>
        </authorList>
    </citation>
    <scope>NUCLEOTIDE SEQUENCE [LARGE SCALE GENOMIC DNA]</scope>
    <source>
        <strain evidence="9 10">DSM 16199</strain>
    </source>
</reference>
<dbReference type="GO" id="GO:0000155">
    <property type="term" value="F:phosphorelay sensor kinase activity"/>
    <property type="evidence" value="ECO:0007669"/>
    <property type="project" value="InterPro"/>
</dbReference>
<dbReference type="InterPro" id="IPR013655">
    <property type="entry name" value="PAS_fold_3"/>
</dbReference>
<dbReference type="Pfam" id="PF02518">
    <property type="entry name" value="HATPase_c"/>
    <property type="match status" value="1"/>
</dbReference>
<dbReference type="CDD" id="cd00130">
    <property type="entry name" value="PAS"/>
    <property type="match status" value="2"/>
</dbReference>
<dbReference type="SMART" id="SM00086">
    <property type="entry name" value="PAC"/>
    <property type="match status" value="2"/>
</dbReference>
<protein>
    <recommendedName>
        <fullName evidence="2">histidine kinase</fullName>
        <ecNumber evidence="2">2.7.13.3</ecNumber>
    </recommendedName>
</protein>
<gene>
    <name evidence="9" type="ORF">SAMN04488004_10919</name>
</gene>
<dbReference type="Proteomes" id="UP000199550">
    <property type="component" value="Unassembled WGS sequence"/>
</dbReference>
<evidence type="ECO:0000256" key="1">
    <source>
        <dbReference type="ARBA" id="ARBA00000085"/>
    </source>
</evidence>
<dbReference type="SMART" id="SM00091">
    <property type="entry name" value="PAS"/>
    <property type="match status" value="1"/>
</dbReference>
<dbReference type="Pfam" id="PF13426">
    <property type="entry name" value="PAS_9"/>
    <property type="match status" value="1"/>
</dbReference>
<dbReference type="SMART" id="SM00387">
    <property type="entry name" value="HATPase_c"/>
    <property type="match status" value="1"/>
</dbReference>
<sequence>MTVAADGRISHSNAAADKLFGYDETLIGQTVSDVLDVQSVAALHSYIHPPEIDANIQLMMGRKKSGDEVPLSIHLTSWSDEDGLQHAMILRNLTEVLRAEKASSADLKRANIAINSARIGVFEYFPIEDRVVVSGMWRKILELPKGVPVDTLEEWRSRVHPDDLFVAEEAIRICVDGEQEKASSEYRLLSKDGARWLWVQVNVAGISKDSSGRVTSIVGSMRDVTERKNMEISLRSSNEQFRSAFENSPIGHVIFGIDGNWWRVNKALCESLGYTEDELISRPAENITHPDSIQMASEQFTRLSAGEIDNYVEDRRYIRRDGSTMWAQVTVSLVRDAAGKPNHILCQVMDMTEQRRLAAMKGEFVATISHELRTPLTSVLGSLRLLMAMKSENLSEKVRRLLSIAHQNGDRLYVLINDILDFEKFSVNQMELSIGCHDVVAQIEDAVLANTNTADNFNVAFKSYENDRPLYGKMDPRRFQQVMTNLLTNAAKFAYPNTEVKIHTEEHGEFLKVCVTNQGEGVPLSFRDHIFSPFSQAKEADTRSRGGTGLGLVISKQIVELSGGQIGFDSVVGDKTTFWFTVLKIADPIGIPLKTSGPIAKPMPGRTRFTF</sequence>
<keyword evidence="10" id="KW-1185">Reference proteome</keyword>
<name>A0A1I4FET6_9RHOB</name>
<dbReference type="PANTHER" id="PTHR43304:SF1">
    <property type="entry name" value="PAC DOMAIN-CONTAINING PROTEIN"/>
    <property type="match status" value="1"/>
</dbReference>
<dbReference type="Pfam" id="PF00512">
    <property type="entry name" value="HisKA"/>
    <property type="match status" value="1"/>
</dbReference>
<dbReference type="CDD" id="cd00082">
    <property type="entry name" value="HisKA"/>
    <property type="match status" value="1"/>
</dbReference>
<dbReference type="InterPro" id="IPR000014">
    <property type="entry name" value="PAS"/>
</dbReference>
<feature type="domain" description="Histidine kinase" evidence="6">
    <location>
        <begin position="367"/>
        <end position="586"/>
    </location>
</feature>
<dbReference type="SUPFAM" id="SSF47384">
    <property type="entry name" value="Homodimeric domain of signal transducing histidine kinase"/>
    <property type="match status" value="1"/>
</dbReference>
<dbReference type="STRING" id="195913.SAMN04488004_10919"/>
<dbReference type="Gene3D" id="1.10.287.130">
    <property type="match status" value="1"/>
</dbReference>
<evidence type="ECO:0000256" key="3">
    <source>
        <dbReference type="ARBA" id="ARBA00022553"/>
    </source>
</evidence>